<dbReference type="AlphaFoldDB" id="A0A9P5ZH79"/>
<accession>A0A9P5ZH79</accession>
<organism evidence="4 5">
    <name type="scientific">Pleurotus eryngii</name>
    <name type="common">Boletus of the steppes</name>
    <dbReference type="NCBI Taxonomy" id="5323"/>
    <lineage>
        <taxon>Eukaryota</taxon>
        <taxon>Fungi</taxon>
        <taxon>Dikarya</taxon>
        <taxon>Basidiomycota</taxon>
        <taxon>Agaricomycotina</taxon>
        <taxon>Agaricomycetes</taxon>
        <taxon>Agaricomycetidae</taxon>
        <taxon>Agaricales</taxon>
        <taxon>Pleurotineae</taxon>
        <taxon>Pleurotaceae</taxon>
        <taxon>Pleurotus</taxon>
    </lineage>
</organism>
<dbReference type="InterPro" id="IPR052436">
    <property type="entry name" value="LTO1_adapter"/>
</dbReference>
<feature type="domain" description="Essential protein Yae1 N-terminal" evidence="3">
    <location>
        <begin position="23"/>
        <end position="61"/>
    </location>
</feature>
<feature type="region of interest" description="Disordered" evidence="2">
    <location>
        <begin position="138"/>
        <end position="162"/>
    </location>
</feature>
<dbReference type="OrthoDB" id="48036at2759"/>
<comment type="caution">
    <text evidence="4">The sequence shown here is derived from an EMBL/GenBank/DDBJ whole genome shotgun (WGS) entry which is preliminary data.</text>
</comment>
<reference evidence="4" key="1">
    <citation type="submission" date="2020-11" db="EMBL/GenBank/DDBJ databases">
        <authorList>
            <consortium name="DOE Joint Genome Institute"/>
            <person name="Ahrendt S."/>
            <person name="Riley R."/>
            <person name="Andreopoulos W."/>
            <person name="Labutti K."/>
            <person name="Pangilinan J."/>
            <person name="Ruiz-Duenas F.J."/>
            <person name="Barrasa J.M."/>
            <person name="Sanchez-Garcia M."/>
            <person name="Camarero S."/>
            <person name="Miyauchi S."/>
            <person name="Serrano A."/>
            <person name="Linde D."/>
            <person name="Babiker R."/>
            <person name="Drula E."/>
            <person name="Ayuso-Fernandez I."/>
            <person name="Pacheco R."/>
            <person name="Padilla G."/>
            <person name="Ferreira P."/>
            <person name="Barriuso J."/>
            <person name="Kellner H."/>
            <person name="Castanera R."/>
            <person name="Alfaro M."/>
            <person name="Ramirez L."/>
            <person name="Pisabarro A.G."/>
            <person name="Kuo A."/>
            <person name="Tritt A."/>
            <person name="Lipzen A."/>
            <person name="He G."/>
            <person name="Yan M."/>
            <person name="Ng V."/>
            <person name="Cullen D."/>
            <person name="Martin F."/>
            <person name="Rosso M.-N."/>
            <person name="Henrissat B."/>
            <person name="Hibbett D."/>
            <person name="Martinez A.T."/>
            <person name="Grigoriev I.V."/>
        </authorList>
    </citation>
    <scope>NUCLEOTIDE SEQUENCE</scope>
    <source>
        <strain evidence="4">ATCC 90797</strain>
    </source>
</reference>
<evidence type="ECO:0000259" key="3">
    <source>
        <dbReference type="Pfam" id="PF09811"/>
    </source>
</evidence>
<dbReference type="InterPro" id="IPR019191">
    <property type="entry name" value="Essential_protein_Yae1_N"/>
</dbReference>
<evidence type="ECO:0000313" key="5">
    <source>
        <dbReference type="Proteomes" id="UP000807025"/>
    </source>
</evidence>
<dbReference type="PANTHER" id="PTHR28532">
    <property type="entry name" value="GEO13458P1"/>
    <property type="match status" value="1"/>
</dbReference>
<keyword evidence="5" id="KW-1185">Reference proteome</keyword>
<evidence type="ECO:0000313" key="4">
    <source>
        <dbReference type="EMBL" id="KAF9488202.1"/>
    </source>
</evidence>
<dbReference type="Pfam" id="PF09811">
    <property type="entry name" value="Yae1_N"/>
    <property type="match status" value="1"/>
</dbReference>
<comment type="similarity">
    <text evidence="1">Belongs to the LTO1 family.</text>
</comment>
<dbReference type="EMBL" id="MU154725">
    <property type="protein sequence ID" value="KAF9488202.1"/>
    <property type="molecule type" value="Genomic_DNA"/>
</dbReference>
<evidence type="ECO:0000256" key="1">
    <source>
        <dbReference type="ARBA" id="ARBA00038090"/>
    </source>
</evidence>
<proteinExistence type="inferred from homology"/>
<sequence>MNSANDFDLESLVHLEQTFYDDGYKDGFEHGRIHGLIEGRALGREKGFEMWEELGFYEGFAVLWKMICAGRVGDSNERIINHINQLLQLISQFPRVNPSSTSSSADVDIPKLFRQIRSRYKILCSTLGVKPSLRCADGTPSEEDFSQEDHSNSSTRQPVWKVDEQSRVVTGQSLEF</sequence>
<dbReference type="Proteomes" id="UP000807025">
    <property type="component" value="Unassembled WGS sequence"/>
</dbReference>
<gene>
    <name evidence="4" type="ORF">BDN71DRAFT_1457616</name>
</gene>
<evidence type="ECO:0000256" key="2">
    <source>
        <dbReference type="SAM" id="MobiDB-lite"/>
    </source>
</evidence>
<name>A0A9P5ZH79_PLEER</name>
<protein>
    <submittedName>
        <fullName evidence="4">DUF1715-domain-containing protein</fullName>
    </submittedName>
</protein>
<dbReference type="PANTHER" id="PTHR28532:SF1">
    <property type="entry name" value="ORAL CANCER OVEREXPRESSED 1"/>
    <property type="match status" value="1"/>
</dbReference>